<keyword evidence="1" id="KW-1133">Transmembrane helix</keyword>
<dbReference type="EMBL" id="JBHUMY010000001">
    <property type="protein sequence ID" value="MFD2658832.1"/>
    <property type="molecule type" value="Genomic_DNA"/>
</dbReference>
<accession>A0ABW5QR78</accession>
<keyword evidence="3" id="KW-1185">Reference proteome</keyword>
<feature type="transmembrane region" description="Helical" evidence="1">
    <location>
        <begin position="170"/>
        <end position="196"/>
    </location>
</feature>
<organism evidence="2 3">
    <name type="scientific">Paenibacillus thailandensis</name>
    <dbReference type="NCBI Taxonomy" id="393250"/>
    <lineage>
        <taxon>Bacteria</taxon>
        <taxon>Bacillati</taxon>
        <taxon>Bacillota</taxon>
        <taxon>Bacilli</taxon>
        <taxon>Bacillales</taxon>
        <taxon>Paenibacillaceae</taxon>
        <taxon>Paenibacillus</taxon>
    </lineage>
</organism>
<reference evidence="3" key="1">
    <citation type="journal article" date="2019" name="Int. J. Syst. Evol. Microbiol.">
        <title>The Global Catalogue of Microorganisms (GCM) 10K type strain sequencing project: providing services to taxonomists for standard genome sequencing and annotation.</title>
        <authorList>
            <consortium name="The Broad Institute Genomics Platform"/>
            <consortium name="The Broad Institute Genome Sequencing Center for Infectious Disease"/>
            <person name="Wu L."/>
            <person name="Ma J."/>
        </authorList>
    </citation>
    <scope>NUCLEOTIDE SEQUENCE [LARGE SCALE GENOMIC DNA]</scope>
    <source>
        <strain evidence="3">TISTR 1827</strain>
    </source>
</reference>
<keyword evidence="1" id="KW-0812">Transmembrane</keyword>
<proteinExistence type="predicted"/>
<protein>
    <submittedName>
        <fullName evidence="2">Uncharacterized protein</fullName>
    </submittedName>
</protein>
<keyword evidence="1" id="KW-0472">Membrane</keyword>
<evidence type="ECO:0000313" key="3">
    <source>
        <dbReference type="Proteomes" id="UP001597493"/>
    </source>
</evidence>
<feature type="transmembrane region" description="Helical" evidence="1">
    <location>
        <begin position="251"/>
        <end position="277"/>
    </location>
</feature>
<dbReference type="Proteomes" id="UP001597493">
    <property type="component" value="Unassembled WGS sequence"/>
</dbReference>
<gene>
    <name evidence="2" type="ORF">ACFSW5_00970</name>
</gene>
<comment type="caution">
    <text evidence="2">The sequence shown here is derived from an EMBL/GenBank/DDBJ whole genome shotgun (WGS) entry which is preliminary data.</text>
</comment>
<sequence>MTKKLTLSILLVLFLSIVFSFFGEISVNAEEAGVKSIWIPPADMKAMEELWSQMGVDGDYLTLDFKMDSHGSESDTRLLVYDPQEGVLKFRADIFQAATSESRYKALQTFVSALQESRVSPQTQQNIMDTMTSMNHDVSEMLIPIVMETTTADVYTAMRWGAPILPILRVILGVGAIVITILLVGVTIIDLVYIGLPVARESMTDRSEKKGKRKPSFVSDDAFVVVREVEASLETTNSYKNAYLLYFKKRLLTYFILSICLLYLVAGELGGLIAWLLSLGKGVVQ</sequence>
<evidence type="ECO:0000256" key="1">
    <source>
        <dbReference type="SAM" id="Phobius"/>
    </source>
</evidence>
<name>A0ABW5QR78_9BACL</name>
<evidence type="ECO:0000313" key="2">
    <source>
        <dbReference type="EMBL" id="MFD2658832.1"/>
    </source>
</evidence>
<dbReference type="RefSeq" id="WP_379268746.1">
    <property type="nucleotide sequence ID" value="NZ_JBHUGT010000054.1"/>
</dbReference>